<dbReference type="AlphaFoldDB" id="A0A0W0R4E3"/>
<name>A0A0W0R4E3_9GAMM</name>
<dbReference type="Pfam" id="PF08534">
    <property type="entry name" value="Redoxin"/>
    <property type="match status" value="1"/>
</dbReference>
<keyword evidence="5" id="KW-0676">Redox-active center</keyword>
<evidence type="ECO:0000313" key="7">
    <source>
        <dbReference type="EMBL" id="KTC65906.1"/>
    </source>
</evidence>
<evidence type="ECO:0000256" key="1">
    <source>
        <dbReference type="ARBA" id="ARBA00004383"/>
    </source>
</evidence>
<dbReference type="EMBL" id="LR134427">
    <property type="protein sequence ID" value="VEH85526.1"/>
    <property type="molecule type" value="Genomic_DNA"/>
</dbReference>
<dbReference type="PROSITE" id="PS51352">
    <property type="entry name" value="THIOREDOXIN_2"/>
    <property type="match status" value="1"/>
</dbReference>
<dbReference type="GO" id="GO:0015036">
    <property type="term" value="F:disulfide oxidoreductase activity"/>
    <property type="evidence" value="ECO:0007669"/>
    <property type="project" value="InterPro"/>
</dbReference>
<keyword evidence="3" id="KW-0201">Cytochrome c-type biogenesis</keyword>
<dbReference type="OrthoDB" id="9799347at2"/>
<dbReference type="InterPro" id="IPR036249">
    <property type="entry name" value="Thioredoxin-like_sf"/>
</dbReference>
<accession>A0A0W0R4E3</accession>
<dbReference type="NCBIfam" id="TIGR00385">
    <property type="entry name" value="dsbE"/>
    <property type="match status" value="1"/>
</dbReference>
<dbReference type="KEGG" id="ladl:NCTC12735_01160"/>
<dbReference type="PANTHER" id="PTHR42852">
    <property type="entry name" value="THIOL:DISULFIDE INTERCHANGE PROTEIN DSBE"/>
    <property type="match status" value="1"/>
</dbReference>
<keyword evidence="8" id="KW-0614">Plasmid</keyword>
<evidence type="ECO:0000256" key="3">
    <source>
        <dbReference type="ARBA" id="ARBA00022748"/>
    </source>
</evidence>
<dbReference type="InterPro" id="IPR013766">
    <property type="entry name" value="Thioredoxin_domain"/>
</dbReference>
<dbReference type="InterPro" id="IPR013740">
    <property type="entry name" value="Redoxin"/>
</dbReference>
<keyword evidence="4" id="KW-1015">Disulfide bond</keyword>
<geneLocation type="plasmid" evidence="8 10">
    <name>18</name>
</geneLocation>
<evidence type="ECO:0000256" key="5">
    <source>
        <dbReference type="ARBA" id="ARBA00023284"/>
    </source>
</evidence>
<evidence type="ECO:0000256" key="4">
    <source>
        <dbReference type="ARBA" id="ARBA00023157"/>
    </source>
</evidence>
<comment type="subcellular location">
    <subcellularLocation>
        <location evidence="1">Cell inner membrane</location>
        <topology evidence="1">Single-pass membrane protein</topology>
        <orientation evidence="1">Periplasmic side</orientation>
    </subcellularLocation>
</comment>
<comment type="similarity">
    <text evidence="2">Belongs to the thioredoxin family. DsbE subfamily.</text>
</comment>
<evidence type="ECO:0000256" key="2">
    <source>
        <dbReference type="ARBA" id="ARBA00007758"/>
    </source>
</evidence>
<dbReference type="GO" id="GO:0030288">
    <property type="term" value="C:outer membrane-bounded periplasmic space"/>
    <property type="evidence" value="ECO:0007669"/>
    <property type="project" value="InterPro"/>
</dbReference>
<gene>
    <name evidence="7" type="primary">ccmG</name>
    <name evidence="7" type="ORF">Lade_0564</name>
    <name evidence="8" type="ORF">NCTC12735_01160</name>
</gene>
<dbReference type="PANTHER" id="PTHR42852:SF6">
    <property type="entry name" value="THIOL:DISULFIDE INTERCHANGE PROTEIN DSBE"/>
    <property type="match status" value="1"/>
</dbReference>
<dbReference type="SUPFAM" id="SSF52833">
    <property type="entry name" value="Thioredoxin-like"/>
    <property type="match status" value="1"/>
</dbReference>
<dbReference type="CDD" id="cd03010">
    <property type="entry name" value="TlpA_like_DsbE"/>
    <property type="match status" value="1"/>
</dbReference>
<reference evidence="7 9" key="1">
    <citation type="submission" date="2015-11" db="EMBL/GenBank/DDBJ databases">
        <title>Identification of large and diverse effector repertoires of 38 Legionella species.</title>
        <authorList>
            <person name="Burstein D."/>
            <person name="Amaro F."/>
            <person name="Zusman T."/>
            <person name="Lifshitz Z."/>
            <person name="Cohen O."/>
            <person name="Gilbert J.A."/>
            <person name="Pupko T."/>
            <person name="Shuman H.A."/>
            <person name="Segal G."/>
        </authorList>
    </citation>
    <scope>NUCLEOTIDE SEQUENCE [LARGE SCALE GENOMIC DNA]</scope>
    <source>
        <strain evidence="7 9">1762-AUS-E</strain>
    </source>
</reference>
<evidence type="ECO:0000313" key="10">
    <source>
        <dbReference type="Proteomes" id="UP000281170"/>
    </source>
</evidence>
<dbReference type="InterPro" id="IPR050553">
    <property type="entry name" value="Thioredoxin_ResA/DsbE_sf"/>
</dbReference>
<dbReference type="RefSeq" id="WP_058461629.1">
    <property type="nucleotide sequence ID" value="NZ_CAAAHS010000004.1"/>
</dbReference>
<dbReference type="PATRIC" id="fig|45056.6.peg.584"/>
<evidence type="ECO:0000313" key="8">
    <source>
        <dbReference type="EMBL" id="VEH85526.1"/>
    </source>
</evidence>
<dbReference type="GO" id="GO:0005886">
    <property type="term" value="C:plasma membrane"/>
    <property type="evidence" value="ECO:0007669"/>
    <property type="project" value="UniProtKB-SubCell"/>
</dbReference>
<protein>
    <submittedName>
        <fullName evidence="7">Cytochrome C biogenesis protein</fullName>
    </submittedName>
</protein>
<sequence length="178" mass="20132">MTKLWKLTPLLIFAILGVFFWRGLFTNPHLIPSVQVGKPLAKVTLPLLDKPNNHAPIDSLKGKIHILNVWASWCSSCSEEQYFLVDLAHQGVPILGLNYKDSPIDAKKWLQDWGNPYQQVFTDEKGKVAIELGVYGTPETFLIDKKGIILYRHAGVLNSAIWQKEFLPRILNAEKVNA</sequence>
<evidence type="ECO:0000313" key="9">
    <source>
        <dbReference type="Proteomes" id="UP000054859"/>
    </source>
</evidence>
<dbReference type="STRING" id="45056.Lade_0564"/>
<proteinExistence type="inferred from homology"/>
<keyword evidence="9" id="KW-1185">Reference proteome</keyword>
<dbReference type="GO" id="GO:0017004">
    <property type="term" value="P:cytochrome complex assembly"/>
    <property type="evidence" value="ECO:0007669"/>
    <property type="project" value="UniProtKB-KW"/>
</dbReference>
<reference evidence="8 10" key="2">
    <citation type="submission" date="2018-12" db="EMBL/GenBank/DDBJ databases">
        <authorList>
            <consortium name="Pathogen Informatics"/>
        </authorList>
    </citation>
    <scope>NUCLEOTIDE SEQUENCE [LARGE SCALE GENOMIC DNA]</scope>
    <source>
        <strain evidence="8 10">NCTC12735</strain>
        <plasmid evidence="10">18</plasmid>
    </source>
</reference>
<dbReference type="Gene3D" id="3.40.30.10">
    <property type="entry name" value="Glutaredoxin"/>
    <property type="match status" value="1"/>
</dbReference>
<dbReference type="Proteomes" id="UP000281170">
    <property type="component" value="Plasmid 18"/>
</dbReference>
<dbReference type="Proteomes" id="UP000054859">
    <property type="component" value="Unassembled WGS sequence"/>
</dbReference>
<dbReference type="InterPro" id="IPR004799">
    <property type="entry name" value="Periplasmic_diS_OxRdtase_DsbE"/>
</dbReference>
<evidence type="ECO:0000259" key="6">
    <source>
        <dbReference type="PROSITE" id="PS51352"/>
    </source>
</evidence>
<feature type="domain" description="Thioredoxin" evidence="6">
    <location>
        <begin position="34"/>
        <end position="176"/>
    </location>
</feature>
<dbReference type="EMBL" id="LNKA01000001">
    <property type="protein sequence ID" value="KTC65906.1"/>
    <property type="molecule type" value="Genomic_DNA"/>
</dbReference>
<organism evidence="7 9">
    <name type="scientific">Legionella adelaidensis</name>
    <dbReference type="NCBI Taxonomy" id="45056"/>
    <lineage>
        <taxon>Bacteria</taxon>
        <taxon>Pseudomonadati</taxon>
        <taxon>Pseudomonadota</taxon>
        <taxon>Gammaproteobacteria</taxon>
        <taxon>Legionellales</taxon>
        <taxon>Legionellaceae</taxon>
        <taxon>Legionella</taxon>
    </lineage>
</organism>